<dbReference type="InterPro" id="IPR015424">
    <property type="entry name" value="PyrdxlP-dep_Trfase"/>
</dbReference>
<keyword evidence="7" id="KW-0032">Aminotransferase</keyword>
<dbReference type="PANTHER" id="PTHR46577:SF2">
    <property type="entry name" value="TRANSCRIPTIONAL REGULATORY PROTEIN"/>
    <property type="match status" value="1"/>
</dbReference>
<dbReference type="PANTHER" id="PTHR46577">
    <property type="entry name" value="HTH-TYPE TRANSCRIPTIONAL REGULATORY PROTEIN GABR"/>
    <property type="match status" value="1"/>
</dbReference>
<gene>
    <name evidence="7" type="ORF">AB3U87_02940</name>
</gene>
<dbReference type="InterPro" id="IPR000524">
    <property type="entry name" value="Tscrpt_reg_HTH_GntR"/>
</dbReference>
<keyword evidence="8" id="KW-1185">Reference proteome</keyword>
<dbReference type="SUPFAM" id="SSF53383">
    <property type="entry name" value="PLP-dependent transferases"/>
    <property type="match status" value="1"/>
</dbReference>
<dbReference type="InterPro" id="IPR036390">
    <property type="entry name" value="WH_DNA-bd_sf"/>
</dbReference>
<dbReference type="EMBL" id="JBGCUC010000002">
    <property type="protein sequence ID" value="MFG6075317.1"/>
    <property type="molecule type" value="Genomic_DNA"/>
</dbReference>
<dbReference type="SMART" id="SM00345">
    <property type="entry name" value="HTH_GNTR"/>
    <property type="match status" value="1"/>
</dbReference>
<dbReference type="InterPro" id="IPR015421">
    <property type="entry name" value="PyrdxlP-dep_Trfase_major"/>
</dbReference>
<organism evidence="7 8">
    <name type="scientific">Erwinia plantamica</name>
    <dbReference type="NCBI Taxonomy" id="3237104"/>
    <lineage>
        <taxon>Bacteria</taxon>
        <taxon>Pseudomonadati</taxon>
        <taxon>Pseudomonadota</taxon>
        <taxon>Gammaproteobacteria</taxon>
        <taxon>Enterobacterales</taxon>
        <taxon>Erwiniaceae</taxon>
        <taxon>Erwinia</taxon>
    </lineage>
</organism>
<sequence length="475" mass="53347">MAKYLQLIDQIQQQIASEIWLPGEKLPSLREQVAQSGMSLMTVMHAYQVLESQGWIVSRPQSGYYVAPRAEFLSQPASHQKVQLTESVDINDFIFEVLQACRDPDIMPFGSAFPDPELFPQRQLMRSLSAVSHSLKPADALNNLPPGNEALRKTLSKRYALQGIQVSPEEIVITNGAMEALNLSLQAVTAPGDWVVVENPCFYGALQAIERLQLKAVAIASHPQHGIDLTELAATLAKLPVKACWMMSNQQNPLGCTLSREKKQALVALLEAHQVTLIEDDVYSELWFGSEKPLPAKAFEKQDSVLHCSSFSKNLVAGFRVGWVAAGRHAQRIQRLQLMSTISTSAPMQLALVDYLGSRSYDVHLRRLRQQLEQRKSLARQSLRRHLPASAKINDSQGGYFLWIELPEAVNTTELYYRALREKISIAPGKMFSTSEQYANYFRFNTAWEWNDSREAAVATLGRLIAEMLQGQRWP</sequence>
<keyword evidence="2" id="KW-0663">Pyridoxal phosphate</keyword>
<comment type="similarity">
    <text evidence="1">In the C-terminal section; belongs to the class-I pyridoxal-phosphate-dependent aminotransferase family.</text>
</comment>
<accession>A0ABW7CGN5</accession>
<evidence type="ECO:0000256" key="3">
    <source>
        <dbReference type="ARBA" id="ARBA00023015"/>
    </source>
</evidence>
<evidence type="ECO:0000259" key="6">
    <source>
        <dbReference type="PROSITE" id="PS50949"/>
    </source>
</evidence>
<dbReference type="RefSeq" id="WP_394148351.1">
    <property type="nucleotide sequence ID" value="NZ_JBGCUC010000002.1"/>
</dbReference>
<evidence type="ECO:0000256" key="2">
    <source>
        <dbReference type="ARBA" id="ARBA00022898"/>
    </source>
</evidence>
<dbReference type="Proteomes" id="UP001605250">
    <property type="component" value="Unassembled WGS sequence"/>
</dbReference>
<dbReference type="Gene3D" id="3.90.1150.10">
    <property type="entry name" value="Aspartate Aminotransferase, domain 1"/>
    <property type="match status" value="1"/>
</dbReference>
<evidence type="ECO:0000256" key="1">
    <source>
        <dbReference type="ARBA" id="ARBA00005384"/>
    </source>
</evidence>
<proteinExistence type="inferred from homology"/>
<dbReference type="CDD" id="cd00609">
    <property type="entry name" value="AAT_like"/>
    <property type="match status" value="1"/>
</dbReference>
<evidence type="ECO:0000256" key="5">
    <source>
        <dbReference type="ARBA" id="ARBA00023163"/>
    </source>
</evidence>
<keyword evidence="7" id="KW-0808">Transferase</keyword>
<evidence type="ECO:0000313" key="8">
    <source>
        <dbReference type="Proteomes" id="UP001605250"/>
    </source>
</evidence>
<keyword evidence="4" id="KW-0238">DNA-binding</keyword>
<protein>
    <submittedName>
        <fullName evidence="7">PLP-dependent aminotransferase family protein</fullName>
    </submittedName>
</protein>
<dbReference type="SUPFAM" id="SSF46785">
    <property type="entry name" value="Winged helix' DNA-binding domain"/>
    <property type="match status" value="1"/>
</dbReference>
<dbReference type="CDD" id="cd07377">
    <property type="entry name" value="WHTH_GntR"/>
    <property type="match status" value="1"/>
</dbReference>
<dbReference type="PROSITE" id="PS50949">
    <property type="entry name" value="HTH_GNTR"/>
    <property type="match status" value="1"/>
</dbReference>
<dbReference type="Pfam" id="PF00392">
    <property type="entry name" value="GntR"/>
    <property type="match status" value="1"/>
</dbReference>
<dbReference type="InterPro" id="IPR004839">
    <property type="entry name" value="Aminotransferase_I/II_large"/>
</dbReference>
<reference evidence="7 8" key="1">
    <citation type="submission" date="2024-07" db="EMBL/GenBank/DDBJ databases">
        <title>Novel bacterial strain Erwinia sp. OPT-41 promoting growth of various crops.</title>
        <authorList>
            <person name="Egorshina A."/>
            <person name="Lukyantsev M.A."/>
            <person name="Golubev S.N."/>
            <person name="Muratova A.Y."/>
            <person name="Bulygina E.A."/>
        </authorList>
    </citation>
    <scope>NUCLEOTIDE SEQUENCE [LARGE SCALE GENOMIC DNA]</scope>
    <source>
        <strain evidence="7 8">OPT-41</strain>
    </source>
</reference>
<dbReference type="InterPro" id="IPR036388">
    <property type="entry name" value="WH-like_DNA-bd_sf"/>
</dbReference>
<name>A0ABW7CGN5_9GAMM</name>
<dbReference type="InterPro" id="IPR015422">
    <property type="entry name" value="PyrdxlP-dep_Trfase_small"/>
</dbReference>
<dbReference type="Pfam" id="PF00155">
    <property type="entry name" value="Aminotran_1_2"/>
    <property type="match status" value="1"/>
</dbReference>
<dbReference type="Gene3D" id="1.10.10.10">
    <property type="entry name" value="Winged helix-like DNA-binding domain superfamily/Winged helix DNA-binding domain"/>
    <property type="match status" value="1"/>
</dbReference>
<dbReference type="Gene3D" id="3.40.640.10">
    <property type="entry name" value="Type I PLP-dependent aspartate aminotransferase-like (Major domain)"/>
    <property type="match status" value="1"/>
</dbReference>
<evidence type="ECO:0000256" key="4">
    <source>
        <dbReference type="ARBA" id="ARBA00023125"/>
    </source>
</evidence>
<dbReference type="GO" id="GO:0008483">
    <property type="term" value="F:transaminase activity"/>
    <property type="evidence" value="ECO:0007669"/>
    <property type="project" value="UniProtKB-KW"/>
</dbReference>
<keyword evidence="3" id="KW-0805">Transcription regulation</keyword>
<keyword evidence="5" id="KW-0804">Transcription</keyword>
<feature type="domain" description="HTH gntR-type" evidence="6">
    <location>
        <begin position="1"/>
        <end position="69"/>
    </location>
</feature>
<evidence type="ECO:0000313" key="7">
    <source>
        <dbReference type="EMBL" id="MFG6075317.1"/>
    </source>
</evidence>
<comment type="caution">
    <text evidence="7">The sequence shown here is derived from an EMBL/GenBank/DDBJ whole genome shotgun (WGS) entry which is preliminary data.</text>
</comment>
<dbReference type="InterPro" id="IPR051446">
    <property type="entry name" value="HTH_trans_reg/aminotransferase"/>
</dbReference>